<evidence type="ECO:0000313" key="2">
    <source>
        <dbReference type="EMBL" id="KAJ3511917.1"/>
    </source>
</evidence>
<protein>
    <submittedName>
        <fullName evidence="2">Uncharacterized protein</fullName>
    </submittedName>
</protein>
<dbReference type="OrthoDB" id="2745898at2759"/>
<feature type="compositionally biased region" description="Acidic residues" evidence="1">
    <location>
        <begin position="463"/>
        <end position="473"/>
    </location>
</feature>
<proteinExistence type="predicted"/>
<dbReference type="Proteomes" id="UP001148786">
    <property type="component" value="Unassembled WGS sequence"/>
</dbReference>
<sequence>MGEPVLRIRASPPPLAQELLDAIVDELALPLGDCIPQHLSTATIVVTLKNCALVSRSFRRRSQRHLFHTIDITSLLFRPKGCYSRDNIRRQSPKAWKRLNEILQENPLLPTYIRQLGLWVDPTNLPWNRGDLGDVFSDIMAAIANAGKLRKLVLSSEGMERHFSAIGGLARLSEPIIARIWDPYIAPFVTSVELRCLAVPIDLFSQCIRLEEMKLESIDFMLDDPPTTGLTRPLRSLICSSSCTAIEQLLACAASPLGSLHLLELDTDTCTVVPRAFSIVATSKNSLEYLRFKTKEQYWWSLGFWRRVDSCGLEWPSQLPALRVLDADIVFNPPTRDRPDHSMKGVSTLLKSCGNRLEELKLTLYVSYHERMCPRMLVDRLDWKLVEAALCDLLDASTDRRLAVSITLAFCWNTVDREGTGMCVCEDRREKYSEEGEQQRELQENENSEQGEEEPENGRPAEENEEGSEEEDEVPVRFKKLETLPPRARYIERKSRPPATDEHRSDEELLAEGAQSRDGCARLCKLVLEQVVHEKFTRIRDRVHFDLCHYLHVVEVKKMYC</sequence>
<organism evidence="2 3">
    <name type="scientific">Agrocybe chaxingu</name>
    <dbReference type="NCBI Taxonomy" id="84603"/>
    <lineage>
        <taxon>Eukaryota</taxon>
        <taxon>Fungi</taxon>
        <taxon>Dikarya</taxon>
        <taxon>Basidiomycota</taxon>
        <taxon>Agaricomycotina</taxon>
        <taxon>Agaricomycetes</taxon>
        <taxon>Agaricomycetidae</taxon>
        <taxon>Agaricales</taxon>
        <taxon>Agaricineae</taxon>
        <taxon>Strophariaceae</taxon>
        <taxon>Agrocybe</taxon>
    </lineage>
</organism>
<evidence type="ECO:0000256" key="1">
    <source>
        <dbReference type="SAM" id="MobiDB-lite"/>
    </source>
</evidence>
<feature type="region of interest" description="Disordered" evidence="1">
    <location>
        <begin position="434"/>
        <end position="512"/>
    </location>
</feature>
<accession>A0A9W8K388</accession>
<dbReference type="EMBL" id="JANKHO010000295">
    <property type="protein sequence ID" value="KAJ3511917.1"/>
    <property type="molecule type" value="Genomic_DNA"/>
</dbReference>
<keyword evidence="3" id="KW-1185">Reference proteome</keyword>
<name>A0A9W8K388_9AGAR</name>
<feature type="compositionally biased region" description="Acidic residues" evidence="1">
    <location>
        <begin position="444"/>
        <end position="455"/>
    </location>
</feature>
<evidence type="ECO:0000313" key="3">
    <source>
        <dbReference type="Proteomes" id="UP001148786"/>
    </source>
</evidence>
<comment type="caution">
    <text evidence="2">The sequence shown here is derived from an EMBL/GenBank/DDBJ whole genome shotgun (WGS) entry which is preliminary data.</text>
</comment>
<dbReference type="AlphaFoldDB" id="A0A9W8K388"/>
<reference evidence="2" key="1">
    <citation type="submission" date="2022-07" db="EMBL/GenBank/DDBJ databases">
        <title>Genome Sequence of Agrocybe chaxingu.</title>
        <authorList>
            <person name="Buettner E."/>
        </authorList>
    </citation>
    <scope>NUCLEOTIDE SEQUENCE</scope>
    <source>
        <strain evidence="2">MP-N11</strain>
    </source>
</reference>
<feature type="compositionally biased region" description="Basic and acidic residues" evidence="1">
    <location>
        <begin position="434"/>
        <end position="443"/>
    </location>
</feature>
<gene>
    <name evidence="2" type="ORF">NLJ89_g3829</name>
</gene>
<feature type="compositionally biased region" description="Basic and acidic residues" evidence="1">
    <location>
        <begin position="489"/>
        <end position="507"/>
    </location>
</feature>